<sequence length="140" mass="16498">MILRKLIGVFVASLATMFFFAAWQYQTDPSNSFWGWFWFVGLYIIPFVLFYGMLVSLLSDILIGKFIHYPRMLSAFIFHLFFGVIFTFVIYLFHDTSFVQYWNEGGEIVMIGAVLSALVFWFVDELLRKVLDLEKIQRAM</sequence>
<evidence type="ECO:0000313" key="3">
    <source>
        <dbReference type="Proteomes" id="UP001292084"/>
    </source>
</evidence>
<keyword evidence="1" id="KW-0812">Transmembrane</keyword>
<protein>
    <submittedName>
        <fullName evidence="2">Uncharacterized protein</fullName>
    </submittedName>
</protein>
<keyword evidence="3" id="KW-1185">Reference proteome</keyword>
<keyword evidence="1" id="KW-1133">Transmembrane helix</keyword>
<reference evidence="2 3" key="1">
    <citation type="submission" date="2023-12" db="EMBL/GenBank/DDBJ databases">
        <title>Jeotgalibacillus haloalkaliphilus sp. nov., a novel salt-tolerant bacteria, isolated from the estuary of the Fenhe River into the Yellow River.</title>
        <authorList>
            <person name="Li Y."/>
        </authorList>
    </citation>
    <scope>NUCLEOTIDE SEQUENCE [LARGE SCALE GENOMIC DNA]</scope>
    <source>
        <strain evidence="2 3">HH7-29</strain>
    </source>
</reference>
<dbReference type="EMBL" id="JAXQNN010000003">
    <property type="protein sequence ID" value="MDZ5712637.1"/>
    <property type="molecule type" value="Genomic_DNA"/>
</dbReference>
<accession>A0ABU5KNB4</accession>
<keyword evidence="1" id="KW-0472">Membrane</keyword>
<dbReference type="Proteomes" id="UP001292084">
    <property type="component" value="Unassembled WGS sequence"/>
</dbReference>
<feature type="transmembrane region" description="Helical" evidence="1">
    <location>
        <begin position="37"/>
        <end position="63"/>
    </location>
</feature>
<feature type="transmembrane region" description="Helical" evidence="1">
    <location>
        <begin position="7"/>
        <end position="25"/>
    </location>
</feature>
<feature type="transmembrane region" description="Helical" evidence="1">
    <location>
        <begin position="105"/>
        <end position="123"/>
    </location>
</feature>
<dbReference type="RefSeq" id="WP_322421620.1">
    <property type="nucleotide sequence ID" value="NZ_JAXQNN010000003.1"/>
</dbReference>
<evidence type="ECO:0000313" key="2">
    <source>
        <dbReference type="EMBL" id="MDZ5712637.1"/>
    </source>
</evidence>
<feature type="transmembrane region" description="Helical" evidence="1">
    <location>
        <begin position="75"/>
        <end position="93"/>
    </location>
</feature>
<organism evidence="2 3">
    <name type="scientific">Jeotgalibacillus haloalkalitolerans</name>
    <dbReference type="NCBI Taxonomy" id="3104292"/>
    <lineage>
        <taxon>Bacteria</taxon>
        <taxon>Bacillati</taxon>
        <taxon>Bacillota</taxon>
        <taxon>Bacilli</taxon>
        <taxon>Bacillales</taxon>
        <taxon>Caryophanaceae</taxon>
        <taxon>Jeotgalibacillus</taxon>
    </lineage>
</organism>
<proteinExistence type="predicted"/>
<gene>
    <name evidence="2" type="ORF">UFB30_10410</name>
</gene>
<name>A0ABU5KNB4_9BACL</name>
<comment type="caution">
    <text evidence="2">The sequence shown here is derived from an EMBL/GenBank/DDBJ whole genome shotgun (WGS) entry which is preliminary data.</text>
</comment>
<evidence type="ECO:0000256" key="1">
    <source>
        <dbReference type="SAM" id="Phobius"/>
    </source>
</evidence>